<protein>
    <submittedName>
        <fullName evidence="2">Uncharacterized protein</fullName>
    </submittedName>
</protein>
<dbReference type="AlphaFoldDB" id="A0A0E0BFJ2"/>
<reference evidence="2" key="1">
    <citation type="submission" date="2015-04" db="UniProtKB">
        <authorList>
            <consortium name="EnsemblPlants"/>
        </authorList>
    </citation>
    <scope>IDENTIFICATION</scope>
</reference>
<feature type="compositionally biased region" description="Gly residues" evidence="1">
    <location>
        <begin position="15"/>
        <end position="30"/>
    </location>
</feature>
<feature type="region of interest" description="Disordered" evidence="1">
    <location>
        <begin position="1"/>
        <end position="36"/>
    </location>
</feature>
<feature type="region of interest" description="Disordered" evidence="1">
    <location>
        <begin position="75"/>
        <end position="126"/>
    </location>
</feature>
<sequence length="126" mass="13588">MTGWSGRQPARSGTASGGELCGSRSGGNSGGYDNDIGLGSYGFRRPNLWDRWIHYPGSGRGGFAAIDLWSGVDCCGDHDDDDDDDDSGGLQPRHRRTATTTTTRQMEARLVYPEMEEGDGEEKLNG</sequence>
<proteinExistence type="predicted"/>
<keyword evidence="3" id="KW-1185">Reference proteome</keyword>
<evidence type="ECO:0000313" key="3">
    <source>
        <dbReference type="Proteomes" id="UP000026961"/>
    </source>
</evidence>
<name>A0A0E0BFJ2_9ORYZ</name>
<evidence type="ECO:0000256" key="1">
    <source>
        <dbReference type="SAM" id="MobiDB-lite"/>
    </source>
</evidence>
<dbReference type="Gramene" id="OGLUM11G03340.1">
    <property type="protein sequence ID" value="OGLUM11G03340.1"/>
    <property type="gene ID" value="OGLUM11G03340"/>
</dbReference>
<evidence type="ECO:0000313" key="2">
    <source>
        <dbReference type="EnsemblPlants" id="OGLUM11G03340.1"/>
    </source>
</evidence>
<dbReference type="HOGENOM" id="CLU_1985036_0_0_1"/>
<reference evidence="2" key="2">
    <citation type="submission" date="2018-05" db="EMBL/GenBank/DDBJ databases">
        <title>OgluRS3 (Oryza glumaepatula Reference Sequence Version 3).</title>
        <authorList>
            <person name="Zhang J."/>
            <person name="Kudrna D."/>
            <person name="Lee S."/>
            <person name="Talag J."/>
            <person name="Welchert J."/>
            <person name="Wing R.A."/>
        </authorList>
    </citation>
    <scope>NUCLEOTIDE SEQUENCE [LARGE SCALE GENOMIC DNA]</scope>
</reference>
<organism evidence="2">
    <name type="scientific">Oryza glumipatula</name>
    <dbReference type="NCBI Taxonomy" id="40148"/>
    <lineage>
        <taxon>Eukaryota</taxon>
        <taxon>Viridiplantae</taxon>
        <taxon>Streptophyta</taxon>
        <taxon>Embryophyta</taxon>
        <taxon>Tracheophyta</taxon>
        <taxon>Spermatophyta</taxon>
        <taxon>Magnoliopsida</taxon>
        <taxon>Liliopsida</taxon>
        <taxon>Poales</taxon>
        <taxon>Poaceae</taxon>
        <taxon>BOP clade</taxon>
        <taxon>Oryzoideae</taxon>
        <taxon>Oryzeae</taxon>
        <taxon>Oryzinae</taxon>
        <taxon>Oryza</taxon>
    </lineage>
</organism>
<dbReference type="EnsemblPlants" id="OGLUM11G03340.1">
    <property type="protein sequence ID" value="OGLUM11G03340.1"/>
    <property type="gene ID" value="OGLUM11G03340"/>
</dbReference>
<dbReference type="Proteomes" id="UP000026961">
    <property type="component" value="Chromosome 11"/>
</dbReference>
<accession>A0A0E0BFJ2</accession>
<feature type="compositionally biased region" description="Acidic residues" evidence="1">
    <location>
        <begin position="78"/>
        <end position="87"/>
    </location>
</feature>